<sequence length="228" mass="27437">MSTETEDTYYSYNDYCFYKKIFDDAHYYSKKESVNKDNIIIKSIHSKFRDRFIKLCATIKDYLSHSDIKHLSDITNTCKYINYHIRSDIKNHMYYDINDNSNNFKRYFQFDDEFKNNSCISKINYIDDITFNKMNKLYDLYDAYAAYCDYRNYESVQDNCETLGDVFDDYNDIIKSNKYANSIYLYKELKNIKCLIERDHLIYSGKCDSKLIEFASPEVPALEYEKTM</sequence>
<dbReference type="PhylomeDB" id="K6UP43"/>
<organism evidence="1 2">
    <name type="scientific">Plasmodium cynomolgi (strain B)</name>
    <dbReference type="NCBI Taxonomy" id="1120755"/>
    <lineage>
        <taxon>Eukaryota</taxon>
        <taxon>Sar</taxon>
        <taxon>Alveolata</taxon>
        <taxon>Apicomplexa</taxon>
        <taxon>Aconoidasida</taxon>
        <taxon>Haemosporida</taxon>
        <taxon>Plasmodiidae</taxon>
        <taxon>Plasmodium</taxon>
        <taxon>Plasmodium (Plasmodium)</taxon>
    </lineage>
</organism>
<dbReference type="RefSeq" id="XP_004228291.1">
    <property type="nucleotide sequence ID" value="XM_004228243.1"/>
</dbReference>
<evidence type="ECO:0008006" key="3">
    <source>
        <dbReference type="Google" id="ProtNLM"/>
    </source>
</evidence>
<evidence type="ECO:0000313" key="2">
    <source>
        <dbReference type="Proteomes" id="UP000006319"/>
    </source>
</evidence>
<dbReference type="GeneID" id="14696615"/>
<dbReference type="Proteomes" id="UP000006319">
    <property type="component" value="Unassembled WGS sequence"/>
</dbReference>
<dbReference type="VEuPathDB" id="PlasmoDB:PCYB_008220"/>
<name>K6UP43_PLACD</name>
<keyword evidence="2" id="KW-1185">Reference proteome</keyword>
<dbReference type="KEGG" id="pcy:PCYB_008220"/>
<proteinExistence type="predicted"/>
<gene>
    <name evidence="1" type="ORF">PCYB_008220</name>
</gene>
<protein>
    <recommendedName>
        <fullName evidence="3">CYIR protein</fullName>
    </recommendedName>
</protein>
<evidence type="ECO:0000313" key="1">
    <source>
        <dbReference type="EMBL" id="GAB70073.1"/>
    </source>
</evidence>
<reference evidence="1 2" key="1">
    <citation type="journal article" date="2012" name="Nat. Genet.">
        <title>Plasmodium cynomolgi genome sequences provide insight into Plasmodium vivax and the monkey malaria clade.</title>
        <authorList>
            <person name="Tachibana S."/>
            <person name="Sullivan S.A."/>
            <person name="Kawai S."/>
            <person name="Nakamura S."/>
            <person name="Kim H.R."/>
            <person name="Goto N."/>
            <person name="Arisue N."/>
            <person name="Palacpac N.M.Q."/>
            <person name="Honma H."/>
            <person name="Yagi M."/>
            <person name="Tougan T."/>
            <person name="Katakai Y."/>
            <person name="Kaneko O."/>
            <person name="Mita T."/>
            <person name="Kita K."/>
            <person name="Yasutomi Y."/>
            <person name="Sutton P.L."/>
            <person name="Shakhbatyan R."/>
            <person name="Horii T."/>
            <person name="Yasunaga T."/>
            <person name="Barnwell J.W."/>
            <person name="Escalante A.A."/>
            <person name="Carlton J.M."/>
            <person name="Tanabe K."/>
        </authorList>
    </citation>
    <scope>NUCLEOTIDE SEQUENCE [LARGE SCALE GENOMIC DNA]</scope>
    <source>
        <strain evidence="1 2">B</strain>
    </source>
</reference>
<dbReference type="OMA" id="NCKSELR"/>
<accession>K6UP43</accession>
<dbReference type="EMBL" id="DF158720">
    <property type="protein sequence ID" value="GAB70073.1"/>
    <property type="molecule type" value="Genomic_DNA"/>
</dbReference>
<dbReference type="AlphaFoldDB" id="K6UP43"/>
<dbReference type="OrthoDB" id="10456057at2759"/>